<proteinExistence type="predicted"/>
<dbReference type="EMBL" id="CH473981">
    <property type="protein sequence ID" value="EDL89880.1"/>
    <property type="molecule type" value="Genomic_DNA"/>
</dbReference>
<dbReference type="GO" id="GO:0003677">
    <property type="term" value="F:DNA binding"/>
    <property type="evidence" value="ECO:0007669"/>
    <property type="project" value="UniProtKB-KW"/>
</dbReference>
<keyword evidence="2" id="KW-0238">DNA-binding</keyword>
<organism evidence="2 3">
    <name type="scientific">Rattus norvegicus</name>
    <name type="common">Rat</name>
    <dbReference type="NCBI Taxonomy" id="10116"/>
    <lineage>
        <taxon>Eukaryota</taxon>
        <taxon>Metazoa</taxon>
        <taxon>Chordata</taxon>
        <taxon>Craniata</taxon>
        <taxon>Vertebrata</taxon>
        <taxon>Euteleostomi</taxon>
        <taxon>Mammalia</taxon>
        <taxon>Eutheria</taxon>
        <taxon>Euarchontoglires</taxon>
        <taxon>Glires</taxon>
        <taxon>Rodentia</taxon>
        <taxon>Myomorpha</taxon>
        <taxon>Muroidea</taxon>
        <taxon>Muridae</taxon>
        <taxon>Murinae</taxon>
        <taxon>Rattus</taxon>
    </lineage>
</organism>
<reference evidence="3" key="1">
    <citation type="submission" date="2005-09" db="EMBL/GenBank/DDBJ databases">
        <authorList>
            <person name="Mural R.J."/>
            <person name="Li P.W."/>
            <person name="Adams M.D."/>
            <person name="Amanatides P.G."/>
            <person name="Baden-Tillson H."/>
            <person name="Barnstead M."/>
            <person name="Chin S.H."/>
            <person name="Dew I."/>
            <person name="Evans C.A."/>
            <person name="Ferriera S."/>
            <person name="Flanigan M."/>
            <person name="Fosler C."/>
            <person name="Glodek A."/>
            <person name="Gu Z."/>
            <person name="Holt R.A."/>
            <person name="Jennings D."/>
            <person name="Kraft C.L."/>
            <person name="Lu F."/>
            <person name="Nguyen T."/>
            <person name="Nusskern D.R."/>
            <person name="Pfannkoch C.M."/>
            <person name="Sitter C."/>
            <person name="Sutton G.G."/>
            <person name="Venter J.C."/>
            <person name="Wang Z."/>
            <person name="Woodage T."/>
            <person name="Zheng X.H."/>
            <person name="Zhong F."/>
        </authorList>
    </citation>
    <scope>NUCLEOTIDE SEQUENCE [LARGE SCALE GENOMIC DNA]</scope>
    <source>
        <strain>BN</strain>
        <strain evidence="3">Sprague-Dawley</strain>
    </source>
</reference>
<feature type="region of interest" description="Disordered" evidence="1">
    <location>
        <begin position="39"/>
        <end position="86"/>
    </location>
</feature>
<evidence type="ECO:0000256" key="1">
    <source>
        <dbReference type="SAM" id="MobiDB-lite"/>
    </source>
</evidence>
<dbReference type="Proteomes" id="UP000234681">
    <property type="component" value="Chromosome 14"/>
</dbReference>
<gene>
    <name evidence="2" type="primary">Hod</name>
    <name evidence="2" type="ORF">rCG_57060</name>
</gene>
<feature type="compositionally biased region" description="Basic residues" evidence="1">
    <location>
        <begin position="64"/>
        <end position="75"/>
    </location>
</feature>
<sequence length="86" mass="9194">MAAPDLRRQLLRSFLHCPLREAGERLSILSQTLTDHVGADCERPHGGPGGDPGVQLQQGQQAPRPHHAVPHRSRGGPHGGADAEMV</sequence>
<evidence type="ECO:0000313" key="3">
    <source>
        <dbReference type="Proteomes" id="UP000234681"/>
    </source>
</evidence>
<dbReference type="AlphaFoldDB" id="A6JCV8"/>
<keyword evidence="2" id="KW-0371">Homeobox</keyword>
<protein>
    <submittedName>
        <fullName evidence="2">Homeobox only domain, isoform CRA_a</fullName>
    </submittedName>
</protein>
<evidence type="ECO:0000313" key="2">
    <source>
        <dbReference type="EMBL" id="EDL89880.1"/>
    </source>
</evidence>
<accession>A6JCV8</accession>
<name>A6JCV8_RAT</name>